<feature type="domain" description="Crossover junction endonuclease MUS81-like HHH" evidence="1">
    <location>
        <begin position="6"/>
        <end position="75"/>
    </location>
</feature>
<proteinExistence type="predicted"/>
<organism evidence="2 3">
    <name type="scientific">Clavispora lusitaniae (strain ATCC 42720)</name>
    <name type="common">Yeast</name>
    <name type="synonym">Candida lusitaniae</name>
    <dbReference type="NCBI Taxonomy" id="306902"/>
    <lineage>
        <taxon>Eukaryota</taxon>
        <taxon>Fungi</taxon>
        <taxon>Dikarya</taxon>
        <taxon>Ascomycota</taxon>
        <taxon>Saccharomycotina</taxon>
        <taxon>Pichiomycetes</taxon>
        <taxon>Metschnikowiaceae</taxon>
        <taxon>Clavispora</taxon>
    </lineage>
</organism>
<dbReference type="VEuPathDB" id="FungiDB:CLUG_01591"/>
<dbReference type="InterPro" id="IPR010996">
    <property type="entry name" value="HHH_MUS81"/>
</dbReference>
<evidence type="ECO:0000313" key="3">
    <source>
        <dbReference type="Proteomes" id="UP000007703"/>
    </source>
</evidence>
<dbReference type="Gene3D" id="1.10.150.110">
    <property type="entry name" value="DNA polymerase beta, N-terminal domain-like"/>
    <property type="match status" value="1"/>
</dbReference>
<reference evidence="2 3" key="1">
    <citation type="journal article" date="2009" name="Nature">
        <title>Evolution of pathogenicity and sexual reproduction in eight Candida genomes.</title>
        <authorList>
            <person name="Butler G."/>
            <person name="Rasmussen M.D."/>
            <person name="Lin M.F."/>
            <person name="Santos M.A."/>
            <person name="Sakthikumar S."/>
            <person name="Munro C.A."/>
            <person name="Rheinbay E."/>
            <person name="Grabherr M."/>
            <person name="Forche A."/>
            <person name="Reedy J.L."/>
            <person name="Agrafioti I."/>
            <person name="Arnaud M.B."/>
            <person name="Bates S."/>
            <person name="Brown A.J."/>
            <person name="Brunke S."/>
            <person name="Costanzo M.C."/>
            <person name="Fitzpatrick D.A."/>
            <person name="de Groot P.W."/>
            <person name="Harris D."/>
            <person name="Hoyer L.L."/>
            <person name="Hube B."/>
            <person name="Klis F.M."/>
            <person name="Kodira C."/>
            <person name="Lennard N."/>
            <person name="Logue M.E."/>
            <person name="Martin R."/>
            <person name="Neiman A.M."/>
            <person name="Nikolaou E."/>
            <person name="Quail M.A."/>
            <person name="Quinn J."/>
            <person name="Santos M.C."/>
            <person name="Schmitzberger F.F."/>
            <person name="Sherlock G."/>
            <person name="Shah P."/>
            <person name="Silverstein K.A."/>
            <person name="Skrzypek M.S."/>
            <person name="Soll D."/>
            <person name="Staggs R."/>
            <person name="Stansfield I."/>
            <person name="Stumpf M.P."/>
            <person name="Sudbery P.E."/>
            <person name="Srikantha T."/>
            <person name="Zeng Q."/>
            <person name="Berman J."/>
            <person name="Berriman M."/>
            <person name="Heitman J."/>
            <person name="Gow N.A."/>
            <person name="Lorenz M.C."/>
            <person name="Birren B.W."/>
            <person name="Kellis M."/>
            <person name="Cuomo C.A."/>
        </authorList>
    </citation>
    <scope>NUCLEOTIDE SEQUENCE [LARGE SCALE GENOMIC DNA]</scope>
    <source>
        <strain evidence="2 3">ATCC 42720</strain>
    </source>
</reference>
<name>C4Y059_CLAL4</name>
<dbReference type="Pfam" id="PF14716">
    <property type="entry name" value="HHH_8"/>
    <property type="match status" value="1"/>
</dbReference>
<accession>C4Y059</accession>
<evidence type="ECO:0000259" key="1">
    <source>
        <dbReference type="Pfam" id="PF14716"/>
    </source>
</evidence>
<dbReference type="Proteomes" id="UP000007703">
    <property type="component" value="Unassembled WGS sequence"/>
</dbReference>
<dbReference type="HOGENOM" id="CLU_1704036_0_0_1"/>
<dbReference type="SUPFAM" id="SSF47802">
    <property type="entry name" value="DNA polymerase beta, N-terminal domain-like"/>
    <property type="match status" value="1"/>
</dbReference>
<dbReference type="KEGG" id="clu:CLUG_01591"/>
<dbReference type="InParanoid" id="C4Y059"/>
<evidence type="ECO:0000313" key="2">
    <source>
        <dbReference type="EMBL" id="EEQ37468.1"/>
    </source>
</evidence>
<dbReference type="InterPro" id="IPR027421">
    <property type="entry name" value="DNA_pol_lamdba_lyase_dom_sf"/>
</dbReference>
<dbReference type="AlphaFoldDB" id="C4Y059"/>
<sequence>MSDLNLNALFEEWLETKTNELIKKGSKLSHTYGKALQKIRSHQEPIVTSKQLRSIQFVGEKIFSLLCSMLKKYCIENDLSIPSGFSNHIIAGEGGKRNQELDDDNQKKKRRVTNWVPKTKIWIVGNFWYLYISMTESGKGLSKDDIISGCRHIS</sequence>
<dbReference type="STRING" id="306902.C4Y059"/>
<protein>
    <recommendedName>
        <fullName evidence="1">Crossover junction endonuclease MUS81-like HHH domain-containing protein</fullName>
    </recommendedName>
</protein>
<gene>
    <name evidence="2" type="ORF">CLUG_01591</name>
</gene>
<dbReference type="EMBL" id="CH408077">
    <property type="protein sequence ID" value="EEQ37468.1"/>
    <property type="molecule type" value="Genomic_DNA"/>
</dbReference>